<dbReference type="Proteomes" id="UP000233551">
    <property type="component" value="Unassembled WGS sequence"/>
</dbReference>
<name>A0A2I0IWZ4_PUNGR</name>
<evidence type="ECO:0000313" key="3">
    <source>
        <dbReference type="Proteomes" id="UP000233551"/>
    </source>
</evidence>
<evidence type="ECO:0000313" key="2">
    <source>
        <dbReference type="EMBL" id="PKI48517.1"/>
    </source>
</evidence>
<accession>A0A2I0IWZ4</accession>
<feature type="compositionally biased region" description="Basic and acidic residues" evidence="1">
    <location>
        <begin position="91"/>
        <end position="126"/>
    </location>
</feature>
<reference evidence="2 3" key="1">
    <citation type="submission" date="2017-11" db="EMBL/GenBank/DDBJ databases">
        <title>De-novo sequencing of pomegranate (Punica granatum L.) genome.</title>
        <authorList>
            <person name="Akparov Z."/>
            <person name="Amiraslanov A."/>
            <person name="Hajiyeva S."/>
            <person name="Abbasov M."/>
            <person name="Kaur K."/>
            <person name="Hamwieh A."/>
            <person name="Solovyev V."/>
            <person name="Salamov A."/>
            <person name="Braich B."/>
            <person name="Kosarev P."/>
            <person name="Mahmoud A."/>
            <person name="Hajiyev E."/>
            <person name="Babayeva S."/>
            <person name="Izzatullayeva V."/>
            <person name="Mammadov A."/>
            <person name="Mammadov A."/>
            <person name="Sharifova S."/>
            <person name="Ojaghi J."/>
            <person name="Eynullazada K."/>
            <person name="Bayramov B."/>
            <person name="Abdulazimova A."/>
            <person name="Shahmuradov I."/>
        </authorList>
    </citation>
    <scope>NUCLEOTIDE SEQUENCE [LARGE SCALE GENOMIC DNA]</scope>
    <source>
        <strain evidence="3">cv. AG2017</strain>
        <tissue evidence="2">Leaf</tissue>
    </source>
</reference>
<gene>
    <name evidence="2" type="ORF">CRG98_031139</name>
</gene>
<dbReference type="STRING" id="22663.A0A2I0IWZ4"/>
<organism evidence="2 3">
    <name type="scientific">Punica granatum</name>
    <name type="common">Pomegranate</name>
    <dbReference type="NCBI Taxonomy" id="22663"/>
    <lineage>
        <taxon>Eukaryota</taxon>
        <taxon>Viridiplantae</taxon>
        <taxon>Streptophyta</taxon>
        <taxon>Embryophyta</taxon>
        <taxon>Tracheophyta</taxon>
        <taxon>Spermatophyta</taxon>
        <taxon>Magnoliopsida</taxon>
        <taxon>eudicotyledons</taxon>
        <taxon>Gunneridae</taxon>
        <taxon>Pentapetalae</taxon>
        <taxon>rosids</taxon>
        <taxon>malvids</taxon>
        <taxon>Myrtales</taxon>
        <taxon>Lythraceae</taxon>
        <taxon>Punica</taxon>
    </lineage>
</organism>
<keyword evidence="3" id="KW-1185">Reference proteome</keyword>
<evidence type="ECO:0000256" key="1">
    <source>
        <dbReference type="SAM" id="MobiDB-lite"/>
    </source>
</evidence>
<protein>
    <submittedName>
        <fullName evidence="2">Uncharacterized protein</fullName>
    </submittedName>
</protein>
<feature type="region of interest" description="Disordered" evidence="1">
    <location>
        <begin position="56"/>
        <end position="141"/>
    </location>
</feature>
<dbReference type="AlphaFoldDB" id="A0A2I0IWZ4"/>
<dbReference type="EMBL" id="PGOL01002383">
    <property type="protein sequence ID" value="PKI48517.1"/>
    <property type="molecule type" value="Genomic_DNA"/>
</dbReference>
<proteinExistence type="predicted"/>
<sequence length="141" mass="15258">MAERQEGRKSPAARTCPNLIPLRADSAMLYSLPTRSCTGDSKFSVSSEEVCKIKPQPVGQKMASHDQSYKAGEAHGRLEEGKNQMVGTMTDKTEAAKDKTYETAQAGKDKTQETAHATKEKTKESTKQSGSYISEKAGAAK</sequence>
<comment type="caution">
    <text evidence="2">The sequence shown here is derived from an EMBL/GenBank/DDBJ whole genome shotgun (WGS) entry which is preliminary data.</text>
</comment>
<feature type="compositionally biased region" description="Basic and acidic residues" evidence="1">
    <location>
        <begin position="63"/>
        <end position="82"/>
    </location>
</feature>